<dbReference type="PANTHER" id="PTHR10908">
    <property type="entry name" value="SEROTONIN N-ACETYLTRANSFERASE"/>
    <property type="match status" value="1"/>
</dbReference>
<dbReference type="Proteomes" id="UP000268059">
    <property type="component" value="Chromosome"/>
</dbReference>
<keyword evidence="1 4" id="KW-0808">Transferase</keyword>
<dbReference type="CDD" id="cd04301">
    <property type="entry name" value="NAT_SF"/>
    <property type="match status" value="1"/>
</dbReference>
<keyword evidence="5" id="KW-1185">Reference proteome</keyword>
<dbReference type="InParanoid" id="A0A3G9JD15"/>
<evidence type="ECO:0000256" key="1">
    <source>
        <dbReference type="ARBA" id="ARBA00022679"/>
    </source>
</evidence>
<evidence type="ECO:0000259" key="3">
    <source>
        <dbReference type="PROSITE" id="PS51186"/>
    </source>
</evidence>
<dbReference type="FunCoup" id="A0A3G9JD15">
    <property type="interactions" value="24"/>
</dbReference>
<dbReference type="InterPro" id="IPR051635">
    <property type="entry name" value="SNAT-like"/>
</dbReference>
<dbReference type="Pfam" id="PF00583">
    <property type="entry name" value="Acetyltransf_1"/>
    <property type="match status" value="1"/>
</dbReference>
<dbReference type="SUPFAM" id="SSF55729">
    <property type="entry name" value="Acyl-CoA N-acyltransferases (Nat)"/>
    <property type="match status" value="1"/>
</dbReference>
<name>A0A3G9JD15_9FIRM</name>
<sequence>MEIIQPQKKDIQKLAFIEADCFPLAEAASYSDLKARYRAFPENFLIAKEEGKIVGFINGNTTNQTILEDRFYEDASLHDPSGAYMCVFGIDVEPPYQGRGIGKALMRAYIDLAKSRKKKGIVLTCKKRLKPFYESFGFTCLGQSQSTHGGALWYDMLLAF</sequence>
<feature type="domain" description="N-acetyltransferase" evidence="3">
    <location>
        <begin position="1"/>
        <end position="159"/>
    </location>
</feature>
<accession>A0A3G9JD15</accession>
<dbReference type="InterPro" id="IPR016181">
    <property type="entry name" value="Acyl_CoA_acyltransferase"/>
</dbReference>
<evidence type="ECO:0000313" key="4">
    <source>
        <dbReference type="EMBL" id="BBH26305.1"/>
    </source>
</evidence>
<dbReference type="InterPro" id="IPR000182">
    <property type="entry name" value="GNAT_dom"/>
</dbReference>
<evidence type="ECO:0000256" key="2">
    <source>
        <dbReference type="ARBA" id="ARBA00023315"/>
    </source>
</evidence>
<gene>
    <name evidence="4" type="ORF">SG0102_12390</name>
</gene>
<dbReference type="AlphaFoldDB" id="A0A3G9JD15"/>
<proteinExistence type="predicted"/>
<dbReference type="PROSITE" id="PS51186">
    <property type="entry name" value="GNAT"/>
    <property type="match status" value="1"/>
</dbReference>
<dbReference type="Gene3D" id="3.40.630.30">
    <property type="match status" value="1"/>
</dbReference>
<organism evidence="4 5">
    <name type="scientific">Intestinibaculum porci</name>
    <dbReference type="NCBI Taxonomy" id="2487118"/>
    <lineage>
        <taxon>Bacteria</taxon>
        <taxon>Bacillati</taxon>
        <taxon>Bacillota</taxon>
        <taxon>Erysipelotrichia</taxon>
        <taxon>Erysipelotrichales</taxon>
        <taxon>Erysipelotrichaceae</taxon>
        <taxon>Intestinibaculum</taxon>
    </lineage>
</organism>
<dbReference type="RefSeq" id="WP_125119192.1">
    <property type="nucleotide sequence ID" value="NZ_AP019309.1"/>
</dbReference>
<reference evidence="4 5" key="1">
    <citation type="submission" date="2018-11" db="EMBL/GenBank/DDBJ databases">
        <title>Novel Erysipelotrichaceae bacterium isolated from small intestine of a swine.</title>
        <authorList>
            <person name="Kim J.S."/>
            <person name="Choe H."/>
            <person name="Lee Y.R."/>
            <person name="Kim K.M."/>
            <person name="Park D.S."/>
        </authorList>
    </citation>
    <scope>NUCLEOTIDE SEQUENCE [LARGE SCALE GENOMIC DNA]</scope>
    <source>
        <strain evidence="4 5">SG0102</strain>
    </source>
</reference>
<dbReference type="GO" id="GO:0008080">
    <property type="term" value="F:N-acetyltransferase activity"/>
    <property type="evidence" value="ECO:0007669"/>
    <property type="project" value="UniProtKB-ARBA"/>
</dbReference>
<dbReference type="KEGG" id="ebm:SG0102_12390"/>
<dbReference type="PANTHER" id="PTHR10908:SF0">
    <property type="entry name" value="SEROTONIN N-ACETYLTRANSFERASE"/>
    <property type="match status" value="1"/>
</dbReference>
<dbReference type="EMBL" id="AP019309">
    <property type="protein sequence ID" value="BBH26305.1"/>
    <property type="molecule type" value="Genomic_DNA"/>
</dbReference>
<evidence type="ECO:0000313" key="5">
    <source>
        <dbReference type="Proteomes" id="UP000268059"/>
    </source>
</evidence>
<keyword evidence="2" id="KW-0012">Acyltransferase</keyword>
<dbReference type="OrthoDB" id="9800962at2"/>
<protein>
    <submittedName>
        <fullName evidence="4">N-acetyltransferase GCN5</fullName>
    </submittedName>
</protein>